<evidence type="ECO:0000256" key="1">
    <source>
        <dbReference type="SAM" id="Phobius"/>
    </source>
</evidence>
<accession>R8BEI0</accession>
<dbReference type="GeneID" id="19327644"/>
<dbReference type="OrthoDB" id="544298at2759"/>
<name>R8BEI0_PHAM7</name>
<evidence type="ECO:0000313" key="3">
    <source>
        <dbReference type="Proteomes" id="UP000014074"/>
    </source>
</evidence>
<dbReference type="AlphaFoldDB" id="R8BEI0"/>
<feature type="transmembrane region" description="Helical" evidence="1">
    <location>
        <begin position="63"/>
        <end position="88"/>
    </location>
</feature>
<keyword evidence="1" id="KW-1133">Transmembrane helix</keyword>
<keyword evidence="1" id="KW-0472">Membrane</keyword>
<feature type="transmembrane region" description="Helical" evidence="1">
    <location>
        <begin position="140"/>
        <end position="159"/>
    </location>
</feature>
<protein>
    <submittedName>
        <fullName evidence="2">Uncharacterized protein</fullName>
    </submittedName>
</protein>
<dbReference type="eggNOG" id="ENOG502S5YS">
    <property type="taxonomic scope" value="Eukaryota"/>
</dbReference>
<dbReference type="KEGG" id="tmn:UCRPA7_6936"/>
<feature type="transmembrane region" description="Helical" evidence="1">
    <location>
        <begin position="20"/>
        <end position="42"/>
    </location>
</feature>
<sequence length="170" mass="18179">MSRFFPHTAYAEEQPLYHTILTVHVLTRAVTAGSIVGAGVFGAKDIYQRLRSRPPPVLPRSQLLLRSAGVGSTVAVGLLSIALVGRMWGREEIEWRDRAWRLLENKGQLETDDWTYGGALVGLGSAALAKGGLAALGWKGVVGAAGTGTVAGTVGYMVWRYGVHKGKFSS</sequence>
<dbReference type="Proteomes" id="UP000014074">
    <property type="component" value="Unassembled WGS sequence"/>
</dbReference>
<dbReference type="HOGENOM" id="CLU_100672_0_0_1"/>
<evidence type="ECO:0000313" key="2">
    <source>
        <dbReference type="EMBL" id="EON97690.1"/>
    </source>
</evidence>
<dbReference type="EMBL" id="KB933264">
    <property type="protein sequence ID" value="EON97690.1"/>
    <property type="molecule type" value="Genomic_DNA"/>
</dbReference>
<gene>
    <name evidence="2" type="ORF">UCRPA7_6936</name>
</gene>
<keyword evidence="3" id="KW-1185">Reference proteome</keyword>
<organism evidence="2 3">
    <name type="scientific">Phaeoacremonium minimum (strain UCR-PA7)</name>
    <name type="common">Esca disease fungus</name>
    <name type="synonym">Togninia minima</name>
    <dbReference type="NCBI Taxonomy" id="1286976"/>
    <lineage>
        <taxon>Eukaryota</taxon>
        <taxon>Fungi</taxon>
        <taxon>Dikarya</taxon>
        <taxon>Ascomycota</taxon>
        <taxon>Pezizomycotina</taxon>
        <taxon>Sordariomycetes</taxon>
        <taxon>Sordariomycetidae</taxon>
        <taxon>Togniniales</taxon>
        <taxon>Togniniaceae</taxon>
        <taxon>Phaeoacremonium</taxon>
    </lineage>
</organism>
<keyword evidence="1" id="KW-0812">Transmembrane</keyword>
<proteinExistence type="predicted"/>
<reference evidence="3" key="1">
    <citation type="journal article" date="2013" name="Genome Announc.">
        <title>Draft genome sequence of the ascomycete Phaeoacremonium aleophilum strain UCR-PA7, a causal agent of the esca disease complex in grapevines.</title>
        <authorList>
            <person name="Blanco-Ulate B."/>
            <person name="Rolshausen P."/>
            <person name="Cantu D."/>
        </authorList>
    </citation>
    <scope>NUCLEOTIDE SEQUENCE [LARGE SCALE GENOMIC DNA]</scope>
    <source>
        <strain evidence="3">UCR-PA7</strain>
    </source>
</reference>
<dbReference type="RefSeq" id="XP_007917662.1">
    <property type="nucleotide sequence ID" value="XM_007919471.1"/>
</dbReference>